<keyword evidence="8 9" id="KW-0234">DNA repair</keyword>
<dbReference type="GO" id="GO:0016787">
    <property type="term" value="F:hydrolase activity"/>
    <property type="evidence" value="ECO:0007669"/>
    <property type="project" value="UniProtKB-KW"/>
</dbReference>
<feature type="domain" description="AAA+ ATPase" evidence="10">
    <location>
        <begin position="55"/>
        <end position="186"/>
    </location>
</feature>
<dbReference type="NCBIfam" id="TIGR00635">
    <property type="entry name" value="ruvB"/>
    <property type="match status" value="1"/>
</dbReference>
<dbReference type="GO" id="GO:0006281">
    <property type="term" value="P:DNA repair"/>
    <property type="evidence" value="ECO:0007669"/>
    <property type="project" value="UniProtKB-UniRule"/>
</dbReference>
<dbReference type="NCBIfam" id="NF000868">
    <property type="entry name" value="PRK00080.1"/>
    <property type="match status" value="1"/>
</dbReference>
<keyword evidence="6 9" id="KW-0238">DNA-binding</keyword>
<comment type="function">
    <text evidence="9">The RuvA-RuvB-RuvC complex processes Holliday junction (HJ) DNA during genetic recombination and DNA repair, while the RuvA-RuvB complex plays an important role in the rescue of blocked DNA replication forks via replication fork reversal (RFR). RuvA specifically binds to HJ cruciform DNA, conferring on it an open structure. The RuvB hexamer acts as an ATP-dependent pump, pulling dsDNA into and through the RuvAB complex. RuvB forms 2 homohexamers on either side of HJ DNA bound by 1 or 2 RuvA tetramers; 4 subunits per hexamer contact DNA at a time. Coordinated motions by a converter formed by DNA-disengaged RuvB subunits stimulates ATP hydrolysis and nucleotide exchange. Immobilization of the converter enables RuvB to convert the ATP-contained energy into a lever motion, pulling 2 nucleotides of DNA out of the RuvA tetramer per ATP hydrolyzed, thus driving DNA branch migration. The RuvB motors rotate together with the DNA substrate, which together with the progressing nucleotide cycle form the mechanistic basis for DNA recombination by continuous HJ branch migration. Branch migration allows RuvC to scan DNA until it finds its consensus sequence, where it cleaves and resolves cruciform DNA.</text>
</comment>
<sequence length="342" mass="37810">MRNPVIEPGDEHLTPQEKQVEKALRPKGLTEFAGQEDIVENLFVFIQAARQRNEALDHVLLHGPPGLGKTTLSHIIASELGANLRMTSGPVIEKPGDLAGLLTNLQEGDVLFIDEIHRLNTVVEEYLYSAMEDYRIDIMIDSGPSARSVQINLQPFTLVGATTRLGLISAPMRARFGINFHLDYYDVPTLEKIIARSAGILDVPLTEKGKHALASRSRGTPRIANALLRRIRDFAQIKGNGTIDEEIAIHGLNALKVDEYGLDEMDNRILSSIIHKFNGGPVGITTIATAVGEDPGTIEEVYEPFLVMEGFIQRTPRGREATPKAFQHLGVPYKPIQRDLFI</sequence>
<dbReference type="SUPFAM" id="SSF52540">
    <property type="entry name" value="P-loop containing nucleoside triphosphate hydrolases"/>
    <property type="match status" value="1"/>
</dbReference>
<dbReference type="PANTHER" id="PTHR42848:SF1">
    <property type="entry name" value="HOLLIDAY JUNCTION BRANCH MIGRATION COMPLEX SUBUNIT RUVB"/>
    <property type="match status" value="1"/>
</dbReference>
<evidence type="ECO:0000256" key="9">
    <source>
        <dbReference type="HAMAP-Rule" id="MF_00016"/>
    </source>
</evidence>
<keyword evidence="4 9" id="KW-0378">Hydrolase</keyword>
<dbReference type="Pfam" id="PF05491">
    <property type="entry name" value="WHD_RuvB"/>
    <property type="match status" value="1"/>
</dbReference>
<comment type="similarity">
    <text evidence="9">Belongs to the RuvB family.</text>
</comment>
<dbReference type="EC" id="3.6.4.-" evidence="9"/>
<evidence type="ECO:0000313" key="11">
    <source>
        <dbReference type="EMBL" id="MBK9981866.1"/>
    </source>
</evidence>
<keyword evidence="3 9" id="KW-0227">DNA damage</keyword>
<feature type="binding site" evidence="9">
    <location>
        <position position="70"/>
    </location>
    <ligand>
        <name>ATP</name>
        <dbReference type="ChEBI" id="CHEBI:30616"/>
    </ligand>
</feature>
<comment type="catalytic activity">
    <reaction evidence="9">
        <text>ATP + H2O = ADP + phosphate + H(+)</text>
        <dbReference type="Rhea" id="RHEA:13065"/>
        <dbReference type="ChEBI" id="CHEBI:15377"/>
        <dbReference type="ChEBI" id="CHEBI:15378"/>
        <dbReference type="ChEBI" id="CHEBI:30616"/>
        <dbReference type="ChEBI" id="CHEBI:43474"/>
        <dbReference type="ChEBI" id="CHEBI:456216"/>
    </reaction>
</comment>
<dbReference type="GO" id="GO:0005524">
    <property type="term" value="F:ATP binding"/>
    <property type="evidence" value="ECO:0007669"/>
    <property type="project" value="UniProtKB-UniRule"/>
</dbReference>
<feature type="binding site" evidence="9">
    <location>
        <begin position="132"/>
        <end position="134"/>
    </location>
    <ligand>
        <name>ATP</name>
        <dbReference type="ChEBI" id="CHEBI:30616"/>
    </ligand>
</feature>
<reference evidence="11 12" key="1">
    <citation type="submission" date="2020-10" db="EMBL/GenBank/DDBJ databases">
        <title>Connecting structure to function with the recovery of over 1000 high-quality activated sludge metagenome-assembled genomes encoding full-length rRNA genes using long-read sequencing.</title>
        <authorList>
            <person name="Singleton C.M."/>
            <person name="Petriglieri F."/>
            <person name="Kristensen J.M."/>
            <person name="Kirkegaard R.H."/>
            <person name="Michaelsen T.Y."/>
            <person name="Andersen M.H."/>
            <person name="Karst S.M."/>
            <person name="Dueholm M.S."/>
            <person name="Nielsen P.H."/>
            <person name="Albertsen M."/>
        </authorList>
    </citation>
    <scope>NUCLEOTIDE SEQUENCE [LARGE SCALE GENOMIC DNA]</scope>
    <source>
        <strain evidence="11">Ribe_18-Q3-R11-54_MAXAC.273</strain>
    </source>
</reference>
<dbReference type="GO" id="GO:0009378">
    <property type="term" value="F:four-way junction helicase activity"/>
    <property type="evidence" value="ECO:0007669"/>
    <property type="project" value="InterPro"/>
</dbReference>
<keyword evidence="11" id="KW-0347">Helicase</keyword>
<dbReference type="InterPro" id="IPR036388">
    <property type="entry name" value="WH-like_DNA-bd_sf"/>
</dbReference>
<evidence type="ECO:0000256" key="7">
    <source>
        <dbReference type="ARBA" id="ARBA00023172"/>
    </source>
</evidence>
<dbReference type="GO" id="GO:0048476">
    <property type="term" value="C:Holliday junction resolvase complex"/>
    <property type="evidence" value="ECO:0007669"/>
    <property type="project" value="UniProtKB-UniRule"/>
</dbReference>
<dbReference type="InterPro" id="IPR004605">
    <property type="entry name" value="DNA_helicase_Holl-junc_RuvB"/>
</dbReference>
<comment type="caution">
    <text evidence="11">The sequence shown here is derived from an EMBL/GenBank/DDBJ whole genome shotgun (WGS) entry which is preliminary data.</text>
</comment>
<feature type="binding site" evidence="9">
    <location>
        <position position="71"/>
    </location>
    <ligand>
        <name>ATP</name>
        <dbReference type="ChEBI" id="CHEBI:30616"/>
    </ligand>
</feature>
<proteinExistence type="inferred from homology"/>
<feature type="binding site" evidence="9">
    <location>
        <position position="222"/>
    </location>
    <ligand>
        <name>ATP</name>
        <dbReference type="ChEBI" id="CHEBI:30616"/>
    </ligand>
</feature>
<keyword evidence="2 9" id="KW-0547">Nucleotide-binding</keyword>
<comment type="subcellular location">
    <subcellularLocation>
        <location evidence="9">Cytoplasm</location>
    </subcellularLocation>
</comment>
<keyword evidence="7 9" id="KW-0233">DNA recombination</keyword>
<feature type="binding site" evidence="9">
    <location>
        <position position="66"/>
    </location>
    <ligand>
        <name>ATP</name>
        <dbReference type="ChEBI" id="CHEBI:30616"/>
    </ligand>
</feature>
<feature type="binding site" evidence="9">
    <location>
        <position position="69"/>
    </location>
    <ligand>
        <name>ATP</name>
        <dbReference type="ChEBI" id="CHEBI:30616"/>
    </ligand>
</feature>
<feature type="binding site" evidence="9">
    <location>
        <position position="70"/>
    </location>
    <ligand>
        <name>Mg(2+)</name>
        <dbReference type="ChEBI" id="CHEBI:18420"/>
    </ligand>
</feature>
<evidence type="ECO:0000256" key="2">
    <source>
        <dbReference type="ARBA" id="ARBA00022741"/>
    </source>
</evidence>
<keyword evidence="1 9" id="KW-0963">Cytoplasm</keyword>
<feature type="binding site" evidence="9">
    <location>
        <position position="25"/>
    </location>
    <ligand>
        <name>ATP</name>
        <dbReference type="ChEBI" id="CHEBI:30616"/>
    </ligand>
</feature>
<feature type="binding site" evidence="9">
    <location>
        <position position="314"/>
    </location>
    <ligand>
        <name>DNA</name>
        <dbReference type="ChEBI" id="CHEBI:16991"/>
    </ligand>
</feature>
<gene>
    <name evidence="9 11" type="primary">ruvB</name>
    <name evidence="11" type="ORF">IPP15_05485</name>
</gene>
<dbReference type="GO" id="GO:0005737">
    <property type="term" value="C:cytoplasm"/>
    <property type="evidence" value="ECO:0007669"/>
    <property type="project" value="UniProtKB-SubCell"/>
</dbReference>
<dbReference type="HAMAP" id="MF_00016">
    <property type="entry name" value="DNA_HJ_migration_RuvB"/>
    <property type="match status" value="1"/>
</dbReference>
<evidence type="ECO:0000256" key="1">
    <source>
        <dbReference type="ARBA" id="ARBA00022490"/>
    </source>
</evidence>
<dbReference type="PANTHER" id="PTHR42848">
    <property type="match status" value="1"/>
</dbReference>
<feature type="binding site" evidence="9">
    <location>
        <position position="24"/>
    </location>
    <ligand>
        <name>ATP</name>
        <dbReference type="ChEBI" id="CHEBI:30616"/>
    </ligand>
</feature>
<dbReference type="Pfam" id="PF17864">
    <property type="entry name" value="AAA_lid_4"/>
    <property type="match status" value="1"/>
</dbReference>
<comment type="subunit">
    <text evidence="9">Homohexamer. Forms an RuvA(8)-RuvB(12)-Holliday junction (HJ) complex. HJ DNA is sandwiched between 2 RuvA tetramers; dsDNA enters through RuvA and exits via RuvB. An RuvB hexamer assembles on each DNA strand where it exits the tetramer. Each RuvB hexamer is contacted by two RuvA subunits (via domain III) on 2 adjacent RuvB subunits; this complex drives branch migration. In the full resolvosome a probable DNA-RuvA(4)-RuvB(12)-RuvC(2) complex forms which resolves the HJ.</text>
</comment>
<protein>
    <recommendedName>
        <fullName evidence="9">Holliday junction branch migration complex subunit RuvB</fullName>
        <ecNumber evidence="9">3.6.4.-</ecNumber>
    </recommendedName>
</protein>
<dbReference type="EMBL" id="JADKGY010000001">
    <property type="protein sequence ID" value="MBK9981866.1"/>
    <property type="molecule type" value="Genomic_DNA"/>
</dbReference>
<dbReference type="InterPro" id="IPR008824">
    <property type="entry name" value="RuvB-like_N"/>
</dbReference>
<dbReference type="InterPro" id="IPR027417">
    <property type="entry name" value="P-loop_NTPase"/>
</dbReference>
<feature type="binding site" evidence="9">
    <location>
        <position position="175"/>
    </location>
    <ligand>
        <name>ATP</name>
        <dbReference type="ChEBI" id="CHEBI:30616"/>
    </ligand>
</feature>
<dbReference type="InterPro" id="IPR008823">
    <property type="entry name" value="RuvB_wg_C"/>
</dbReference>
<comment type="caution">
    <text evidence="9">Lacks conserved residue(s) required for the propagation of feature annotation.</text>
</comment>
<dbReference type="Gene3D" id="3.40.50.300">
    <property type="entry name" value="P-loop containing nucleotide triphosphate hydrolases"/>
    <property type="match status" value="1"/>
</dbReference>
<dbReference type="InterPro" id="IPR036390">
    <property type="entry name" value="WH_DNA-bd_sf"/>
</dbReference>
<evidence type="ECO:0000256" key="4">
    <source>
        <dbReference type="ARBA" id="ARBA00022801"/>
    </source>
</evidence>
<feature type="binding site" evidence="9">
    <location>
        <position position="319"/>
    </location>
    <ligand>
        <name>DNA</name>
        <dbReference type="ChEBI" id="CHEBI:16991"/>
    </ligand>
</feature>
<dbReference type="CDD" id="cd00009">
    <property type="entry name" value="AAA"/>
    <property type="match status" value="1"/>
</dbReference>
<evidence type="ECO:0000313" key="12">
    <source>
        <dbReference type="Proteomes" id="UP000808337"/>
    </source>
</evidence>
<dbReference type="GO" id="GO:0000400">
    <property type="term" value="F:four-way junction DNA binding"/>
    <property type="evidence" value="ECO:0007669"/>
    <property type="project" value="UniProtKB-UniRule"/>
</dbReference>
<evidence type="ECO:0000256" key="6">
    <source>
        <dbReference type="ARBA" id="ARBA00023125"/>
    </source>
</evidence>
<comment type="domain">
    <text evidence="9">Has 3 domains, the large (RuvB-L) and small ATPase (RuvB-S) domains and the C-terminal head (RuvB-H) domain. The head domain binds DNA, while the ATPase domains jointly bind ATP, ADP or are empty depending on the state of the subunit in the translocation cycle. During a single DNA translocation step the structure of each domain remains the same, but their relative positions change.</text>
</comment>
<dbReference type="Gene3D" id="1.10.8.60">
    <property type="match status" value="1"/>
</dbReference>
<dbReference type="Gene3D" id="1.10.10.10">
    <property type="entry name" value="Winged helix-like DNA-binding domain superfamily/Winged helix DNA-binding domain"/>
    <property type="match status" value="1"/>
</dbReference>
<feature type="binding site" evidence="9">
    <location>
        <position position="185"/>
    </location>
    <ligand>
        <name>ATP</name>
        <dbReference type="ChEBI" id="CHEBI:30616"/>
    </ligand>
</feature>
<evidence type="ECO:0000256" key="3">
    <source>
        <dbReference type="ARBA" id="ARBA00022763"/>
    </source>
</evidence>
<feature type="region of interest" description="Head domain (RuvB-H)" evidence="9">
    <location>
        <begin position="259"/>
        <end position="342"/>
    </location>
</feature>
<dbReference type="Pfam" id="PF05496">
    <property type="entry name" value="RuvB_N"/>
    <property type="match status" value="1"/>
</dbReference>
<dbReference type="InterPro" id="IPR003593">
    <property type="entry name" value="AAA+_ATPase"/>
</dbReference>
<dbReference type="GO" id="GO:0006310">
    <property type="term" value="P:DNA recombination"/>
    <property type="evidence" value="ECO:0007669"/>
    <property type="project" value="UniProtKB-UniRule"/>
</dbReference>
<dbReference type="AlphaFoldDB" id="A0A9D7XPB9"/>
<feature type="region of interest" description="Small ATPAse domain (RuvB-S)" evidence="9">
    <location>
        <begin position="186"/>
        <end position="256"/>
    </location>
</feature>
<name>A0A9D7XPB9_9BACT</name>
<dbReference type="InterPro" id="IPR041445">
    <property type="entry name" value="AAA_lid_4"/>
</dbReference>
<evidence type="ECO:0000256" key="5">
    <source>
        <dbReference type="ARBA" id="ARBA00022840"/>
    </source>
</evidence>
<dbReference type="Proteomes" id="UP000808337">
    <property type="component" value="Unassembled WGS sequence"/>
</dbReference>
<evidence type="ECO:0000256" key="8">
    <source>
        <dbReference type="ARBA" id="ARBA00023204"/>
    </source>
</evidence>
<evidence type="ECO:0000259" key="10">
    <source>
        <dbReference type="SMART" id="SM00382"/>
    </source>
</evidence>
<dbReference type="SMART" id="SM00382">
    <property type="entry name" value="AAA"/>
    <property type="match status" value="1"/>
</dbReference>
<keyword evidence="5 9" id="KW-0067">ATP-binding</keyword>
<dbReference type="SUPFAM" id="SSF46785">
    <property type="entry name" value="Winged helix' DNA-binding domain"/>
    <property type="match status" value="1"/>
</dbReference>
<accession>A0A9D7XPB9</accession>
<organism evidence="11 12">
    <name type="scientific">Candidatus Opimibacter skivensis</name>
    <dbReference type="NCBI Taxonomy" id="2982028"/>
    <lineage>
        <taxon>Bacteria</taxon>
        <taxon>Pseudomonadati</taxon>
        <taxon>Bacteroidota</taxon>
        <taxon>Saprospiria</taxon>
        <taxon>Saprospirales</taxon>
        <taxon>Saprospiraceae</taxon>
        <taxon>Candidatus Opimibacter</taxon>
    </lineage>
</organism>